<keyword evidence="1" id="KW-0812">Transmembrane</keyword>
<keyword evidence="1" id="KW-0472">Membrane</keyword>
<dbReference type="Proteomes" id="UP000604083">
    <property type="component" value="Unassembled WGS sequence"/>
</dbReference>
<evidence type="ECO:0000256" key="1">
    <source>
        <dbReference type="SAM" id="Phobius"/>
    </source>
</evidence>
<feature type="transmembrane region" description="Helical" evidence="1">
    <location>
        <begin position="12"/>
        <end position="31"/>
    </location>
</feature>
<name>A0A934RMJ2_9BACT</name>
<gene>
    <name evidence="2" type="ORF">JIN78_05740</name>
</gene>
<proteinExistence type="predicted"/>
<protein>
    <submittedName>
        <fullName evidence="2">Uncharacterized protein</fullName>
    </submittedName>
</protein>
<dbReference type="AlphaFoldDB" id="A0A934RMJ2"/>
<keyword evidence="3" id="KW-1185">Reference proteome</keyword>
<dbReference type="RefSeq" id="WP_200390993.1">
    <property type="nucleotide sequence ID" value="NZ_JAENIO010000010.1"/>
</dbReference>
<evidence type="ECO:0000313" key="2">
    <source>
        <dbReference type="EMBL" id="MBK1833558.1"/>
    </source>
</evidence>
<evidence type="ECO:0000313" key="3">
    <source>
        <dbReference type="Proteomes" id="UP000604083"/>
    </source>
</evidence>
<feature type="transmembrane region" description="Helical" evidence="1">
    <location>
        <begin position="43"/>
        <end position="63"/>
    </location>
</feature>
<reference evidence="2" key="1">
    <citation type="submission" date="2021-01" db="EMBL/GenBank/DDBJ databases">
        <title>Modified the classification status of verrucomicrobia.</title>
        <authorList>
            <person name="Feng X."/>
        </authorList>
    </citation>
    <scope>NUCLEOTIDE SEQUENCE</scope>
    <source>
        <strain evidence="2">KCTC 12986</strain>
    </source>
</reference>
<accession>A0A934RMJ2</accession>
<comment type="caution">
    <text evidence="2">The sequence shown here is derived from an EMBL/GenBank/DDBJ whole genome shotgun (WGS) entry which is preliminary data.</text>
</comment>
<dbReference type="EMBL" id="JAENIO010000010">
    <property type="protein sequence ID" value="MBK1833558.1"/>
    <property type="molecule type" value="Genomic_DNA"/>
</dbReference>
<sequence length="64" mass="6942">MDALFSCSLAFGGLFTFAFSMGWIVPLVAAVQEERIKRPQLEGLAAFSLTFITGTLTAGSFFLF</sequence>
<organism evidence="2 3">
    <name type="scientific">Roseibacillus ishigakijimensis</name>
    <dbReference type="NCBI Taxonomy" id="454146"/>
    <lineage>
        <taxon>Bacteria</taxon>
        <taxon>Pseudomonadati</taxon>
        <taxon>Verrucomicrobiota</taxon>
        <taxon>Verrucomicrobiia</taxon>
        <taxon>Verrucomicrobiales</taxon>
        <taxon>Verrucomicrobiaceae</taxon>
        <taxon>Roseibacillus</taxon>
    </lineage>
</organism>
<keyword evidence="1" id="KW-1133">Transmembrane helix</keyword>